<gene>
    <name evidence="2" type="ORF">C3Y98_04690</name>
</gene>
<feature type="domain" description="Bacteriophage Mu Gp45 N-terminal" evidence="1">
    <location>
        <begin position="15"/>
        <end position="82"/>
    </location>
</feature>
<comment type="caution">
    <text evidence="2">The sequence shown here is derived from an EMBL/GenBank/DDBJ whole genome shotgun (WGS) entry which is preliminary data.</text>
</comment>
<dbReference type="InterPro" id="IPR053861">
    <property type="entry name" value="Phage_Mu_Gp45_N"/>
</dbReference>
<dbReference type="Proteomes" id="UP000297706">
    <property type="component" value="Unassembled WGS sequence"/>
</dbReference>
<organism evidence="2 3">
    <name type="scientific">Methylotenera oryzisoli</name>
    <dbReference type="NCBI Taxonomy" id="2080758"/>
    <lineage>
        <taxon>Bacteria</taxon>
        <taxon>Pseudomonadati</taxon>
        <taxon>Pseudomonadota</taxon>
        <taxon>Betaproteobacteria</taxon>
        <taxon>Nitrosomonadales</taxon>
        <taxon>Methylophilaceae</taxon>
        <taxon>Methylotenera</taxon>
    </lineage>
</organism>
<dbReference type="InterPro" id="IPR013046">
    <property type="entry name" value="GpV/Gp45"/>
</dbReference>
<reference evidence="2 3" key="1">
    <citation type="submission" date="2018-02" db="EMBL/GenBank/DDBJ databases">
        <title>A novel lanthanide dependent methylotroph, Methylotenera sp. La3113.</title>
        <authorList>
            <person name="Lv H."/>
            <person name="Tani A."/>
        </authorList>
    </citation>
    <scope>NUCLEOTIDE SEQUENCE [LARGE SCALE GENOMIC DNA]</scope>
    <source>
        <strain evidence="2 3">La3113</strain>
    </source>
</reference>
<evidence type="ECO:0000313" key="3">
    <source>
        <dbReference type="Proteomes" id="UP000297706"/>
    </source>
</evidence>
<name>A0A4Y9VSG4_9PROT</name>
<dbReference type="AlphaFoldDB" id="A0A4Y9VSG4"/>
<dbReference type="NCBIfam" id="TIGR01644">
    <property type="entry name" value="phage_P2_V"/>
    <property type="match status" value="1"/>
</dbReference>
<dbReference type="EMBL" id="PQVH01000008">
    <property type="protein sequence ID" value="TFW71904.1"/>
    <property type="molecule type" value="Genomic_DNA"/>
</dbReference>
<dbReference type="Pfam" id="PF06890">
    <property type="entry name" value="Phage_Mu_Gp45"/>
    <property type="match status" value="1"/>
</dbReference>
<evidence type="ECO:0000259" key="1">
    <source>
        <dbReference type="Pfam" id="PF06890"/>
    </source>
</evidence>
<proteinExistence type="predicted"/>
<evidence type="ECO:0000313" key="2">
    <source>
        <dbReference type="EMBL" id="TFW71904.1"/>
    </source>
</evidence>
<sequence length="169" mass="18654">MIASLRRSLQNIALRGVVTLVNSATKMQSVQVSLREGELKDSLEHFEAYGFTSNPKAGAEAVTLFFNGDRSHGIAIVIGDRRYRLQGLASGEMAIHDDQNQKVHIKRDKILIETPLDIEMRGNNVRIHGNASLILECNGHGEKWLPTHKESWTIGSTGASYAINPPQIP</sequence>
<accession>A0A4Y9VSG4</accession>
<keyword evidence="3" id="KW-1185">Reference proteome</keyword>
<protein>
    <submittedName>
        <fullName evidence="2">Phage baseplate assembly protein V</fullName>
    </submittedName>
</protein>
<dbReference type="OrthoDB" id="9802994at2"/>